<dbReference type="EMBL" id="QFQD01000061">
    <property type="protein sequence ID" value="PZQ80586.1"/>
    <property type="molecule type" value="Genomic_DNA"/>
</dbReference>
<dbReference type="Pfam" id="PF00005">
    <property type="entry name" value="ABC_tran"/>
    <property type="match status" value="1"/>
</dbReference>
<dbReference type="GO" id="GO:0005524">
    <property type="term" value="F:ATP binding"/>
    <property type="evidence" value="ECO:0007669"/>
    <property type="project" value="UniProtKB-KW"/>
</dbReference>
<dbReference type="InterPro" id="IPR047641">
    <property type="entry name" value="ABC_transpr_MalK/UgpC-like"/>
</dbReference>
<dbReference type="InterPro" id="IPR015853">
    <property type="entry name" value="ABC_transpr_FbpC"/>
</dbReference>
<sequence>MSLSLQDLSLTVGVQDHLRGIDLTFDRGSVNVLLGPTRSGKTSLMRVMAGLDPPTSGRLIADGQDVTGVPVKKRSVAMVYQQFINYPALTVYENIASPLRVRGVPKAEVDRRVRAAAALLKLDKQLEKTPLKLSGGQQQRCAIARAVVRRADLVLLDEPLANLDYKLREELREELPRIFAETNAIFVYATTEPTEALMLGGNTACLSQGRLLQFGPAAQVYRRPNTLDAAQTFSDPPMNVAEIVKRGGQLVLPWGAPVAAEGALAALRDGRYQLGVRAHHLRLAPTAGSVSIAGTVDVTEITGSESYIHIHAGALRWVALVGGVHELEPGSPIALHIDPAQLFVFDTEGHVVVTPEGAAEGALPRVGG</sequence>
<keyword evidence="6" id="KW-0472">Membrane</keyword>
<dbReference type="GO" id="GO:0055052">
    <property type="term" value="C:ATP-binding cassette (ABC) transporter complex, substrate-binding subunit-containing"/>
    <property type="evidence" value="ECO:0007669"/>
    <property type="project" value="TreeGrafter"/>
</dbReference>
<gene>
    <name evidence="8" type="ORF">DI549_16710</name>
</gene>
<dbReference type="SUPFAM" id="SSF50331">
    <property type="entry name" value="MOP-like"/>
    <property type="match status" value="1"/>
</dbReference>
<dbReference type="SMART" id="SM00382">
    <property type="entry name" value="AAA"/>
    <property type="match status" value="1"/>
</dbReference>
<accession>A0A2W5QU72</accession>
<dbReference type="Proteomes" id="UP000248887">
    <property type="component" value="Unassembled WGS sequence"/>
</dbReference>
<dbReference type="Gene3D" id="2.40.50.140">
    <property type="entry name" value="Nucleic acid-binding proteins"/>
    <property type="match status" value="1"/>
</dbReference>
<dbReference type="InterPro" id="IPR003593">
    <property type="entry name" value="AAA+_ATPase"/>
</dbReference>
<dbReference type="PROSITE" id="PS50893">
    <property type="entry name" value="ABC_TRANSPORTER_2"/>
    <property type="match status" value="1"/>
</dbReference>
<evidence type="ECO:0000313" key="8">
    <source>
        <dbReference type="EMBL" id="PZQ80586.1"/>
    </source>
</evidence>
<evidence type="ECO:0000256" key="4">
    <source>
        <dbReference type="ARBA" id="ARBA00022741"/>
    </source>
</evidence>
<dbReference type="CDD" id="cd03259">
    <property type="entry name" value="ABC_Carb_Solutes_like"/>
    <property type="match status" value="1"/>
</dbReference>
<dbReference type="InterPro" id="IPR013611">
    <property type="entry name" value="Transp-assoc_OB_typ2"/>
</dbReference>
<dbReference type="PANTHER" id="PTHR43875:SF14">
    <property type="entry name" value="ABC TRANSPORTER ATP-BINDING PROTEIN"/>
    <property type="match status" value="1"/>
</dbReference>
<name>A0A2W5QU72_ANCNO</name>
<evidence type="ECO:0000259" key="7">
    <source>
        <dbReference type="PROSITE" id="PS50893"/>
    </source>
</evidence>
<feature type="domain" description="ABC transporter" evidence="7">
    <location>
        <begin position="3"/>
        <end position="233"/>
    </location>
</feature>
<evidence type="ECO:0000256" key="2">
    <source>
        <dbReference type="ARBA" id="ARBA00022448"/>
    </source>
</evidence>
<protein>
    <submittedName>
        <fullName evidence="8">ABC transporter ATP-binding protein</fullName>
    </submittedName>
</protein>
<dbReference type="InterPro" id="IPR027417">
    <property type="entry name" value="P-loop_NTPase"/>
</dbReference>
<reference evidence="8 9" key="1">
    <citation type="submission" date="2017-08" db="EMBL/GenBank/DDBJ databases">
        <title>Infants hospitalized years apart are colonized by the same room-sourced microbial strains.</title>
        <authorList>
            <person name="Brooks B."/>
            <person name="Olm M.R."/>
            <person name="Firek B.A."/>
            <person name="Baker R."/>
            <person name="Thomas B.C."/>
            <person name="Morowitz M.J."/>
            <person name="Banfield J.F."/>
        </authorList>
    </citation>
    <scope>NUCLEOTIDE SEQUENCE [LARGE SCALE GENOMIC DNA]</scope>
    <source>
        <strain evidence="8">S2_005_001_R2_27</strain>
    </source>
</reference>
<evidence type="ECO:0000256" key="6">
    <source>
        <dbReference type="ARBA" id="ARBA00023136"/>
    </source>
</evidence>
<dbReference type="Gene3D" id="3.40.50.300">
    <property type="entry name" value="P-loop containing nucleotide triphosphate hydrolases"/>
    <property type="match status" value="1"/>
</dbReference>
<dbReference type="GO" id="GO:0015408">
    <property type="term" value="F:ABC-type ferric iron transporter activity"/>
    <property type="evidence" value="ECO:0007669"/>
    <property type="project" value="InterPro"/>
</dbReference>
<proteinExistence type="inferred from homology"/>
<comment type="similarity">
    <text evidence="1">Belongs to the ABC transporter superfamily.</text>
</comment>
<dbReference type="InterPro" id="IPR008995">
    <property type="entry name" value="Mo/tungstate-bd_C_term_dom"/>
</dbReference>
<organism evidence="8 9">
    <name type="scientific">Ancylobacter novellus</name>
    <name type="common">Thiobacillus novellus</name>
    <dbReference type="NCBI Taxonomy" id="921"/>
    <lineage>
        <taxon>Bacteria</taxon>
        <taxon>Pseudomonadati</taxon>
        <taxon>Pseudomonadota</taxon>
        <taxon>Alphaproteobacteria</taxon>
        <taxon>Hyphomicrobiales</taxon>
        <taxon>Xanthobacteraceae</taxon>
        <taxon>Ancylobacter</taxon>
    </lineage>
</organism>
<dbReference type="InterPro" id="IPR003439">
    <property type="entry name" value="ABC_transporter-like_ATP-bd"/>
</dbReference>
<evidence type="ECO:0000256" key="3">
    <source>
        <dbReference type="ARBA" id="ARBA00022475"/>
    </source>
</evidence>
<comment type="caution">
    <text evidence="8">The sequence shown here is derived from an EMBL/GenBank/DDBJ whole genome shotgun (WGS) entry which is preliminary data.</text>
</comment>
<dbReference type="PANTHER" id="PTHR43875">
    <property type="entry name" value="MALTODEXTRIN IMPORT ATP-BINDING PROTEIN MSMX"/>
    <property type="match status" value="1"/>
</dbReference>
<keyword evidence="3" id="KW-1003">Cell membrane</keyword>
<evidence type="ECO:0000256" key="5">
    <source>
        <dbReference type="ARBA" id="ARBA00022840"/>
    </source>
</evidence>
<dbReference type="InterPro" id="IPR012340">
    <property type="entry name" value="NA-bd_OB-fold"/>
</dbReference>
<keyword evidence="5 8" id="KW-0067">ATP-binding</keyword>
<dbReference type="SUPFAM" id="SSF52540">
    <property type="entry name" value="P-loop containing nucleoside triphosphate hydrolases"/>
    <property type="match status" value="1"/>
</dbReference>
<dbReference type="GO" id="GO:0016887">
    <property type="term" value="F:ATP hydrolysis activity"/>
    <property type="evidence" value="ECO:0007669"/>
    <property type="project" value="InterPro"/>
</dbReference>
<evidence type="ECO:0000313" key="9">
    <source>
        <dbReference type="Proteomes" id="UP000248887"/>
    </source>
</evidence>
<keyword evidence="2" id="KW-0813">Transport</keyword>
<evidence type="ECO:0000256" key="1">
    <source>
        <dbReference type="ARBA" id="ARBA00005417"/>
    </source>
</evidence>
<dbReference type="Pfam" id="PF08402">
    <property type="entry name" value="TOBE_2"/>
    <property type="match status" value="1"/>
</dbReference>
<dbReference type="AlphaFoldDB" id="A0A2W5QU72"/>
<keyword evidence="4" id="KW-0547">Nucleotide-binding</keyword>